<proteinExistence type="inferred from homology"/>
<evidence type="ECO:0000256" key="2">
    <source>
        <dbReference type="ARBA" id="ARBA00022754"/>
    </source>
</evidence>
<evidence type="ECO:0000256" key="6">
    <source>
        <dbReference type="ARBA" id="ARBA00040318"/>
    </source>
</evidence>
<feature type="coiled-coil region" evidence="10">
    <location>
        <begin position="1"/>
        <end position="28"/>
    </location>
</feature>
<dbReference type="SMART" id="SM01391">
    <property type="entry name" value="Filament"/>
    <property type="match status" value="1"/>
</dbReference>
<sequence>MQNLNDRLASYLEKVRSLETTNSHLEKRIREWYESSSPATRQDYSAYYKTIEDLQSKIIAARLDNTQLILQIDNTKLAADDFRVKYETELGLRQNVENDTTGLLRLIDDLTLVKADLEHQVEGLKEELAYLKKNHEEEMERLRRQLSGTVTVEVDAAPSIDLAQIMDNMRQQYEAMADKHREEAKQQFEKQIEEWNVEITTNTQQVESNRNEITDRRRILQGLEIELQSERSLKTNTENAVAEIEARYGVILAQIQASIANVETQLLQMREDMERQSFEYNSLLDIKVQLEAEIATYRRLLEGEDSRSILELEIAKREEAEREKNKVRKIKTVVEEMVDGKVVSSQVREREEKM</sequence>
<dbReference type="PROSITE" id="PS00226">
    <property type="entry name" value="IF_ROD_1"/>
    <property type="match status" value="1"/>
</dbReference>
<evidence type="ECO:0000313" key="12">
    <source>
        <dbReference type="Proteomes" id="UP000694871"/>
    </source>
</evidence>
<evidence type="ECO:0000256" key="3">
    <source>
        <dbReference type="ARBA" id="ARBA00023054"/>
    </source>
</evidence>
<dbReference type="PANTHER" id="PTHR23239">
    <property type="entry name" value="INTERMEDIATE FILAMENT"/>
    <property type="match status" value="1"/>
</dbReference>
<name>A0ABM1JNR2_GEKJA</name>
<comment type="subunit">
    <text evidence="5">Heterotetramer of two type I and two type II keratins. Associates with KRT8.</text>
</comment>
<keyword evidence="12" id="KW-1185">Reference proteome</keyword>
<feature type="domain" description="IF rod" evidence="11">
    <location>
        <begin position="1"/>
        <end position="308"/>
    </location>
</feature>
<comment type="function">
    <text evidence="4">Plays a significant role in maintaining keratin filament organization in intestinal epithelia. When phosphorylated, plays a role in the secretion of mucin in the small intestine.</text>
</comment>
<evidence type="ECO:0000256" key="9">
    <source>
        <dbReference type="RuleBase" id="RU000685"/>
    </source>
</evidence>
<evidence type="ECO:0000259" key="11">
    <source>
        <dbReference type="PROSITE" id="PS51842"/>
    </source>
</evidence>
<dbReference type="InterPro" id="IPR039008">
    <property type="entry name" value="IF_rod_dom"/>
</dbReference>
<gene>
    <name evidence="13" type="primary">LOC107107331</name>
</gene>
<dbReference type="Gene3D" id="1.20.5.1160">
    <property type="entry name" value="Vasodilator-stimulated phosphoprotein"/>
    <property type="match status" value="1"/>
</dbReference>
<evidence type="ECO:0000256" key="8">
    <source>
        <dbReference type="ARBA" id="ARBA00042487"/>
    </source>
</evidence>
<dbReference type="RefSeq" id="XP_015263099.1">
    <property type="nucleotide sequence ID" value="XM_015407613.1"/>
</dbReference>
<organism evidence="12 13">
    <name type="scientific">Gekko japonicus</name>
    <name type="common">Schlegel's Japanese gecko</name>
    <dbReference type="NCBI Taxonomy" id="146911"/>
    <lineage>
        <taxon>Eukaryota</taxon>
        <taxon>Metazoa</taxon>
        <taxon>Chordata</taxon>
        <taxon>Craniata</taxon>
        <taxon>Vertebrata</taxon>
        <taxon>Euteleostomi</taxon>
        <taxon>Lepidosauria</taxon>
        <taxon>Squamata</taxon>
        <taxon>Bifurcata</taxon>
        <taxon>Gekkota</taxon>
        <taxon>Gekkonidae</taxon>
        <taxon>Gekkoninae</taxon>
        <taxon>Gekko</taxon>
    </lineage>
</organism>
<dbReference type="InterPro" id="IPR018039">
    <property type="entry name" value="IF_conserved"/>
</dbReference>
<dbReference type="Pfam" id="PF00038">
    <property type="entry name" value="Filament"/>
    <property type="match status" value="1"/>
</dbReference>
<keyword evidence="3 10" id="KW-0175">Coiled coil</keyword>
<reference evidence="13" key="1">
    <citation type="submission" date="2025-08" db="UniProtKB">
        <authorList>
            <consortium name="RefSeq"/>
        </authorList>
    </citation>
    <scope>IDENTIFICATION</scope>
</reference>
<evidence type="ECO:0000313" key="13">
    <source>
        <dbReference type="RefSeq" id="XP_015263099.1"/>
    </source>
</evidence>
<comment type="similarity">
    <text evidence="9">Belongs to the intermediate filament family.</text>
</comment>
<dbReference type="Gene3D" id="1.20.5.500">
    <property type="entry name" value="Single helix bin"/>
    <property type="match status" value="1"/>
</dbReference>
<accession>A0ABM1JNR2</accession>
<keyword evidence="2 9" id="KW-0403">Intermediate filament</keyword>
<feature type="coiled-coil region" evidence="10">
    <location>
        <begin position="310"/>
        <end position="337"/>
    </location>
</feature>
<dbReference type="PANTHER" id="PTHR23239:SF167">
    <property type="entry name" value="KERATIN, TYPE I CYTOSKELETAL 20"/>
    <property type="match status" value="1"/>
</dbReference>
<dbReference type="Gene3D" id="1.20.5.170">
    <property type="match status" value="1"/>
</dbReference>
<dbReference type="Proteomes" id="UP000694871">
    <property type="component" value="Unplaced"/>
</dbReference>
<evidence type="ECO:0000256" key="4">
    <source>
        <dbReference type="ARBA" id="ARBA00037685"/>
    </source>
</evidence>
<feature type="coiled-coil region" evidence="10">
    <location>
        <begin position="107"/>
        <end position="272"/>
    </location>
</feature>
<dbReference type="PROSITE" id="PS51842">
    <property type="entry name" value="IF_ROD_2"/>
    <property type="match status" value="1"/>
</dbReference>
<keyword evidence="1" id="KW-0416">Keratin</keyword>
<evidence type="ECO:0000256" key="10">
    <source>
        <dbReference type="SAM" id="Coils"/>
    </source>
</evidence>
<evidence type="ECO:0000256" key="5">
    <source>
        <dbReference type="ARBA" id="ARBA00038712"/>
    </source>
</evidence>
<dbReference type="GeneID" id="107107331"/>
<evidence type="ECO:0000256" key="7">
    <source>
        <dbReference type="ARBA" id="ARBA00041717"/>
    </source>
</evidence>
<dbReference type="SUPFAM" id="SSF64593">
    <property type="entry name" value="Intermediate filament protein, coiled coil region"/>
    <property type="match status" value="2"/>
</dbReference>
<dbReference type="PRINTS" id="PR01248">
    <property type="entry name" value="TYPE1KERATIN"/>
</dbReference>
<protein>
    <recommendedName>
        <fullName evidence="6">Keratin, type I cytoskeletal 20</fullName>
    </recommendedName>
    <alternativeName>
        <fullName evidence="7">Cytokeratin-20</fullName>
    </alternativeName>
    <alternativeName>
        <fullName evidence="8">Keratin-20</fullName>
    </alternativeName>
</protein>
<dbReference type="InterPro" id="IPR002957">
    <property type="entry name" value="Keratin_I"/>
</dbReference>
<evidence type="ECO:0000256" key="1">
    <source>
        <dbReference type="ARBA" id="ARBA00022744"/>
    </source>
</evidence>